<reference evidence="1" key="2">
    <citation type="submission" date="2022-06" db="UniProtKB">
        <authorList>
            <consortium name="EnsemblMetazoa"/>
        </authorList>
    </citation>
    <scope>IDENTIFICATION</scope>
    <source>
        <strain evidence="1">PS312</strain>
    </source>
</reference>
<dbReference type="AlphaFoldDB" id="A0A2A6C8N2"/>
<dbReference type="Proteomes" id="UP000005239">
    <property type="component" value="Unassembled WGS sequence"/>
</dbReference>
<name>A0A2A6C8N2_PRIPA</name>
<gene>
    <name evidence="1" type="primary">WBGene00096656</name>
</gene>
<accession>A0A8R1U756</accession>
<proteinExistence type="predicted"/>
<sequence length="176" mass="20675">MDTVYLCSLHIYNSPVSVRTRDGNSHGNDRDPDGGMFRPHLRVLPSCKRSEEDDELYCYWRDLVGAFNLTDYRQCGPSDSEYYCRKVEQCCPNEIGEYTCWRYKGTCCGLKYNCRPVQECVYLREHFRRAAIACLEDDDGKYCLDKIMIEWGYGTRHGRNYKRESKENYPAIQIPV</sequence>
<protein>
    <submittedName>
        <fullName evidence="1">Uncharacterized protein</fullName>
    </submittedName>
</protein>
<evidence type="ECO:0000313" key="2">
    <source>
        <dbReference type="Proteomes" id="UP000005239"/>
    </source>
</evidence>
<evidence type="ECO:0000313" key="1">
    <source>
        <dbReference type="EnsemblMetazoa" id="PPA07102.1"/>
    </source>
</evidence>
<reference evidence="2" key="1">
    <citation type="journal article" date="2008" name="Nat. Genet.">
        <title>The Pristionchus pacificus genome provides a unique perspective on nematode lifestyle and parasitism.</title>
        <authorList>
            <person name="Dieterich C."/>
            <person name="Clifton S.W."/>
            <person name="Schuster L.N."/>
            <person name="Chinwalla A."/>
            <person name="Delehaunty K."/>
            <person name="Dinkelacker I."/>
            <person name="Fulton L."/>
            <person name="Fulton R."/>
            <person name="Godfrey J."/>
            <person name="Minx P."/>
            <person name="Mitreva M."/>
            <person name="Roeseler W."/>
            <person name="Tian H."/>
            <person name="Witte H."/>
            <person name="Yang S.P."/>
            <person name="Wilson R.K."/>
            <person name="Sommer R.J."/>
        </authorList>
    </citation>
    <scope>NUCLEOTIDE SEQUENCE [LARGE SCALE GENOMIC DNA]</scope>
    <source>
        <strain evidence="2">PS312</strain>
    </source>
</reference>
<dbReference type="EnsemblMetazoa" id="PPA07102.1">
    <property type="protein sequence ID" value="PPA07102.1"/>
    <property type="gene ID" value="WBGene00096656"/>
</dbReference>
<accession>A0A2A6C8N2</accession>
<organism evidence="1 2">
    <name type="scientific">Pristionchus pacificus</name>
    <name type="common">Parasitic nematode worm</name>
    <dbReference type="NCBI Taxonomy" id="54126"/>
    <lineage>
        <taxon>Eukaryota</taxon>
        <taxon>Metazoa</taxon>
        <taxon>Ecdysozoa</taxon>
        <taxon>Nematoda</taxon>
        <taxon>Chromadorea</taxon>
        <taxon>Rhabditida</taxon>
        <taxon>Rhabditina</taxon>
        <taxon>Diplogasteromorpha</taxon>
        <taxon>Diplogasteroidea</taxon>
        <taxon>Neodiplogasteridae</taxon>
        <taxon>Pristionchus</taxon>
    </lineage>
</organism>
<keyword evidence="2" id="KW-1185">Reference proteome</keyword>